<evidence type="ECO:0000313" key="2">
    <source>
        <dbReference type="EMBL" id="MCB5362903.1"/>
    </source>
</evidence>
<name>A0ABS8CA64_9BURK</name>
<keyword evidence="3" id="KW-1185">Reference proteome</keyword>
<organism evidence="2 3">
    <name type="scientific">Mesopusillimonas faecipullorum</name>
    <dbReference type="NCBI Taxonomy" id="2755040"/>
    <lineage>
        <taxon>Bacteria</taxon>
        <taxon>Pseudomonadati</taxon>
        <taxon>Pseudomonadota</taxon>
        <taxon>Betaproteobacteria</taxon>
        <taxon>Burkholderiales</taxon>
        <taxon>Alcaligenaceae</taxon>
        <taxon>Mesopusillimonas</taxon>
    </lineage>
</organism>
<feature type="region of interest" description="Disordered" evidence="1">
    <location>
        <begin position="1"/>
        <end position="30"/>
    </location>
</feature>
<evidence type="ECO:0000313" key="3">
    <source>
        <dbReference type="Proteomes" id="UP000776983"/>
    </source>
</evidence>
<feature type="compositionally biased region" description="Basic and acidic residues" evidence="1">
    <location>
        <begin position="1"/>
        <end position="22"/>
    </location>
</feature>
<dbReference type="RefSeq" id="WP_226953150.1">
    <property type="nucleotide sequence ID" value="NZ_JACDXW010000002.1"/>
</dbReference>
<protein>
    <submittedName>
        <fullName evidence="2">Uncharacterized protein</fullName>
    </submittedName>
</protein>
<proteinExistence type="predicted"/>
<gene>
    <name evidence="2" type="ORF">H0484_03925</name>
</gene>
<accession>A0ABS8CA64</accession>
<evidence type="ECO:0000256" key="1">
    <source>
        <dbReference type="SAM" id="MobiDB-lite"/>
    </source>
</evidence>
<reference evidence="2 3" key="1">
    <citation type="submission" date="2020-07" db="EMBL/GenBank/DDBJ databases">
        <title>Pusillimonas sp. nov., isolated from poultry manure in Taiwan.</title>
        <authorList>
            <person name="Lin S.-Y."/>
            <person name="Tang Y.-S."/>
            <person name="Young C.-C."/>
        </authorList>
    </citation>
    <scope>NUCLEOTIDE SEQUENCE [LARGE SCALE GENOMIC DNA]</scope>
    <source>
        <strain evidence="2 3">CC-YST705</strain>
    </source>
</reference>
<sequence length="70" mass="8019">MNKRNKTDWERVKADAKADKPVPYEPETDLYDPNAEKAVEQFWAQAKVTSPGRPRVAVKHPTLNMLLTLI</sequence>
<dbReference type="Proteomes" id="UP000776983">
    <property type="component" value="Unassembled WGS sequence"/>
</dbReference>
<comment type="caution">
    <text evidence="2">The sequence shown here is derived from an EMBL/GenBank/DDBJ whole genome shotgun (WGS) entry which is preliminary data.</text>
</comment>
<dbReference type="EMBL" id="JACDXW010000002">
    <property type="protein sequence ID" value="MCB5362903.1"/>
    <property type="molecule type" value="Genomic_DNA"/>
</dbReference>